<gene>
    <name evidence="1" type="primary">Acey_s0045.g1246</name>
    <name evidence="1" type="ORF">Y032_0045g1246</name>
</gene>
<protein>
    <submittedName>
        <fullName evidence="1">Uncharacterized protein</fullName>
    </submittedName>
</protein>
<sequence>MQMTNSGTAPSYKIIRSFTDFIITVVIILQKYFCTPPGAIMLQPINAYPEFPTGTHMFVQHKLLVQMTINYFLVDY</sequence>
<accession>A0A016UEQ3</accession>
<dbReference type="Proteomes" id="UP000024635">
    <property type="component" value="Unassembled WGS sequence"/>
</dbReference>
<evidence type="ECO:0000313" key="1">
    <source>
        <dbReference type="EMBL" id="EYC13063.1"/>
    </source>
</evidence>
<evidence type="ECO:0000313" key="2">
    <source>
        <dbReference type="Proteomes" id="UP000024635"/>
    </source>
</evidence>
<dbReference type="EMBL" id="JARK01001381">
    <property type="protein sequence ID" value="EYC13063.1"/>
    <property type="molecule type" value="Genomic_DNA"/>
</dbReference>
<keyword evidence="2" id="KW-1185">Reference proteome</keyword>
<name>A0A016UEQ3_9BILA</name>
<reference evidence="2" key="1">
    <citation type="journal article" date="2015" name="Nat. Genet.">
        <title>The genome and transcriptome of the zoonotic hookworm Ancylostoma ceylanicum identify infection-specific gene families.</title>
        <authorList>
            <person name="Schwarz E.M."/>
            <person name="Hu Y."/>
            <person name="Antoshechkin I."/>
            <person name="Miller M.M."/>
            <person name="Sternberg P.W."/>
            <person name="Aroian R.V."/>
        </authorList>
    </citation>
    <scope>NUCLEOTIDE SEQUENCE</scope>
    <source>
        <strain evidence="2">HY135</strain>
    </source>
</reference>
<comment type="caution">
    <text evidence="1">The sequence shown here is derived from an EMBL/GenBank/DDBJ whole genome shotgun (WGS) entry which is preliminary data.</text>
</comment>
<organism evidence="1 2">
    <name type="scientific">Ancylostoma ceylanicum</name>
    <dbReference type="NCBI Taxonomy" id="53326"/>
    <lineage>
        <taxon>Eukaryota</taxon>
        <taxon>Metazoa</taxon>
        <taxon>Ecdysozoa</taxon>
        <taxon>Nematoda</taxon>
        <taxon>Chromadorea</taxon>
        <taxon>Rhabditida</taxon>
        <taxon>Rhabditina</taxon>
        <taxon>Rhabditomorpha</taxon>
        <taxon>Strongyloidea</taxon>
        <taxon>Ancylostomatidae</taxon>
        <taxon>Ancylostomatinae</taxon>
        <taxon>Ancylostoma</taxon>
    </lineage>
</organism>
<dbReference type="AlphaFoldDB" id="A0A016UEQ3"/>
<proteinExistence type="predicted"/>